<sequence>LHNLFMFACNSFMHITNGFHFRKHAGMLTSEILSCCKKRNYIQGSFEIGCWKPTGNLLRLPIPFTFPDGT</sequence>
<proteinExistence type="predicted"/>
<dbReference type="WBParaSite" id="HPLM_0001622701-mRNA-1">
    <property type="protein sequence ID" value="HPLM_0001622701-mRNA-1"/>
    <property type="gene ID" value="HPLM_0001622701"/>
</dbReference>
<dbReference type="AlphaFoldDB" id="A0A0N4WWT1"/>
<protein>
    <submittedName>
        <fullName evidence="1">Ovule protein</fullName>
    </submittedName>
</protein>
<reference evidence="1" key="1">
    <citation type="submission" date="2017-02" db="UniProtKB">
        <authorList>
            <consortium name="WormBaseParasite"/>
        </authorList>
    </citation>
    <scope>IDENTIFICATION</scope>
</reference>
<evidence type="ECO:0000313" key="1">
    <source>
        <dbReference type="WBParaSite" id="HPLM_0001622701-mRNA-1"/>
    </source>
</evidence>
<accession>A0A0N4WWT1</accession>
<organism evidence="1">
    <name type="scientific">Haemonchus placei</name>
    <name type="common">Barber's pole worm</name>
    <dbReference type="NCBI Taxonomy" id="6290"/>
    <lineage>
        <taxon>Eukaryota</taxon>
        <taxon>Metazoa</taxon>
        <taxon>Ecdysozoa</taxon>
        <taxon>Nematoda</taxon>
        <taxon>Chromadorea</taxon>
        <taxon>Rhabditida</taxon>
        <taxon>Rhabditina</taxon>
        <taxon>Rhabditomorpha</taxon>
        <taxon>Strongyloidea</taxon>
        <taxon>Trichostrongylidae</taxon>
        <taxon>Haemonchus</taxon>
    </lineage>
</organism>
<name>A0A0N4WWT1_HAEPC</name>